<evidence type="ECO:0000313" key="1">
    <source>
        <dbReference type="EMBL" id="KAA6364489.1"/>
    </source>
</evidence>
<name>A0A5J4U2G9_9EUKA</name>
<dbReference type="EMBL" id="SNRW01021592">
    <property type="protein sequence ID" value="KAA6364489.1"/>
    <property type="molecule type" value="Genomic_DNA"/>
</dbReference>
<evidence type="ECO:0000313" key="2">
    <source>
        <dbReference type="Proteomes" id="UP000324800"/>
    </source>
</evidence>
<comment type="caution">
    <text evidence="1">The sequence shown here is derived from an EMBL/GenBank/DDBJ whole genome shotgun (WGS) entry which is preliminary data.</text>
</comment>
<sequence length="58" mass="6604">MTFLTFFHAFVYDRDSEEINTTLRVINDYLTSYTFLDKSLAPDLPPTGPGGRGFNLLD</sequence>
<accession>A0A5J4U2G9</accession>
<dbReference type="AlphaFoldDB" id="A0A5J4U2G9"/>
<dbReference type="OrthoDB" id="27214at2759"/>
<protein>
    <submittedName>
        <fullName evidence="1">Uncharacterized protein</fullName>
    </submittedName>
</protein>
<feature type="non-terminal residue" evidence="1">
    <location>
        <position position="58"/>
    </location>
</feature>
<organism evidence="1 2">
    <name type="scientific">Streblomastix strix</name>
    <dbReference type="NCBI Taxonomy" id="222440"/>
    <lineage>
        <taxon>Eukaryota</taxon>
        <taxon>Metamonada</taxon>
        <taxon>Preaxostyla</taxon>
        <taxon>Oxymonadida</taxon>
        <taxon>Streblomastigidae</taxon>
        <taxon>Streblomastix</taxon>
    </lineage>
</organism>
<proteinExistence type="predicted"/>
<gene>
    <name evidence="1" type="ORF">EZS28_039984</name>
</gene>
<reference evidence="1 2" key="1">
    <citation type="submission" date="2019-03" db="EMBL/GenBank/DDBJ databases">
        <title>Single cell metagenomics reveals metabolic interactions within the superorganism composed of flagellate Streblomastix strix and complex community of Bacteroidetes bacteria on its surface.</title>
        <authorList>
            <person name="Treitli S.C."/>
            <person name="Kolisko M."/>
            <person name="Husnik F."/>
            <person name="Keeling P."/>
            <person name="Hampl V."/>
        </authorList>
    </citation>
    <scope>NUCLEOTIDE SEQUENCE [LARGE SCALE GENOMIC DNA]</scope>
    <source>
        <strain evidence="1">ST1C</strain>
    </source>
</reference>
<dbReference type="Proteomes" id="UP000324800">
    <property type="component" value="Unassembled WGS sequence"/>
</dbReference>